<proteinExistence type="predicted"/>
<reference evidence="2 3" key="1">
    <citation type="submission" date="2023-01" db="EMBL/GenBank/DDBJ databases">
        <title>Draft genome sequence of Nocardiopsis sp. RSe5-2 isolated from halophytes.</title>
        <authorList>
            <person name="Duangmal K."/>
            <person name="Chantavorakit T."/>
        </authorList>
    </citation>
    <scope>NUCLEOTIDE SEQUENCE [LARGE SCALE GENOMIC DNA]</scope>
    <source>
        <strain evidence="2 3">RSe5-2</strain>
    </source>
</reference>
<dbReference type="Pfam" id="PF13560">
    <property type="entry name" value="HTH_31"/>
    <property type="match status" value="1"/>
</dbReference>
<organism evidence="2 3">
    <name type="scientific">Nocardiopsis endophytica</name>
    <dbReference type="NCBI Taxonomy" id="3018445"/>
    <lineage>
        <taxon>Bacteria</taxon>
        <taxon>Bacillati</taxon>
        <taxon>Actinomycetota</taxon>
        <taxon>Actinomycetes</taxon>
        <taxon>Streptosporangiales</taxon>
        <taxon>Nocardiopsidaceae</taxon>
        <taxon>Nocardiopsis</taxon>
    </lineage>
</organism>
<dbReference type="Gene3D" id="1.10.260.40">
    <property type="entry name" value="lambda repressor-like DNA-binding domains"/>
    <property type="match status" value="1"/>
</dbReference>
<evidence type="ECO:0000313" key="2">
    <source>
        <dbReference type="EMBL" id="MDA2809523.1"/>
    </source>
</evidence>
<dbReference type="InterPro" id="IPR041413">
    <property type="entry name" value="MLTR_LBD"/>
</dbReference>
<dbReference type="SUPFAM" id="SSF47413">
    <property type="entry name" value="lambda repressor-like DNA-binding domains"/>
    <property type="match status" value="1"/>
</dbReference>
<dbReference type="CDD" id="cd00093">
    <property type="entry name" value="HTH_XRE"/>
    <property type="match status" value="1"/>
</dbReference>
<name>A0ABT4TXW1_9ACTN</name>
<keyword evidence="3" id="KW-1185">Reference proteome</keyword>
<dbReference type="InterPro" id="IPR001387">
    <property type="entry name" value="Cro/C1-type_HTH"/>
</dbReference>
<comment type="caution">
    <text evidence="2">The sequence shown here is derived from an EMBL/GenBank/DDBJ whole genome shotgun (WGS) entry which is preliminary data.</text>
</comment>
<dbReference type="Proteomes" id="UP001527866">
    <property type="component" value="Unassembled WGS sequence"/>
</dbReference>
<dbReference type="PANTHER" id="PTHR35010">
    <property type="entry name" value="BLL4672 PROTEIN-RELATED"/>
    <property type="match status" value="1"/>
</dbReference>
<dbReference type="Pfam" id="PF17765">
    <property type="entry name" value="MLTR_LBD"/>
    <property type="match status" value="1"/>
</dbReference>
<evidence type="ECO:0000313" key="3">
    <source>
        <dbReference type="Proteomes" id="UP001527866"/>
    </source>
</evidence>
<protein>
    <submittedName>
        <fullName evidence="2">Helix-turn-helix transcriptional regulator</fullName>
    </submittedName>
</protein>
<gene>
    <name evidence="2" type="ORF">O4J56_02625</name>
</gene>
<sequence length="287" mass="31929">MSAPTPPADPALRRRDELRHFLRTRRARLTPQDVGMPEAGRRRTPGLRREEVAVLSGVGVSWYTRLEQGRDINVSGDVLDAIARTLRMDAAEREHLYLLSGLNPPLAAPEPGARVSGELVRLLDAWSPRPAHIRDRYWNLVAVNDVSAEVLGYGEGEHNCLVTFFTSARYRALMRHWEETAPHVVGRFRKDAAHYPDDPEFGRIASDLMSVSPEFAEMWERHEVLPESSSVKAVVHPQAGDLVFEATLLGIPELPGHSLVLYNPRPGTGTQEALERLMSSVRLAAAG</sequence>
<evidence type="ECO:0000259" key="1">
    <source>
        <dbReference type="SMART" id="SM00530"/>
    </source>
</evidence>
<dbReference type="PANTHER" id="PTHR35010:SF3">
    <property type="entry name" value="BLL4873 PROTEIN"/>
    <property type="match status" value="1"/>
</dbReference>
<dbReference type="InterPro" id="IPR010982">
    <property type="entry name" value="Lambda_DNA-bd_dom_sf"/>
</dbReference>
<accession>A0ABT4TXW1</accession>
<dbReference type="SMART" id="SM00530">
    <property type="entry name" value="HTH_XRE"/>
    <property type="match status" value="1"/>
</dbReference>
<dbReference type="EMBL" id="JAQFWQ010000004">
    <property type="protein sequence ID" value="MDA2809523.1"/>
    <property type="molecule type" value="Genomic_DNA"/>
</dbReference>
<dbReference type="RefSeq" id="WP_270683428.1">
    <property type="nucleotide sequence ID" value="NZ_JAQFWQ010000004.1"/>
</dbReference>
<dbReference type="Gene3D" id="3.30.450.180">
    <property type="match status" value="1"/>
</dbReference>
<feature type="domain" description="HTH cro/C1-type" evidence="1">
    <location>
        <begin position="21"/>
        <end position="93"/>
    </location>
</feature>